<dbReference type="InterPro" id="IPR036396">
    <property type="entry name" value="Cyt_P450_sf"/>
</dbReference>
<dbReference type="Gene3D" id="1.10.630.10">
    <property type="entry name" value="Cytochrome P450"/>
    <property type="match status" value="1"/>
</dbReference>
<dbReference type="EMBL" id="KZ821235">
    <property type="protein sequence ID" value="PYH44760.1"/>
    <property type="molecule type" value="Genomic_DNA"/>
</dbReference>
<sequence length="473" mass="53232">MAMLVVAALLLCGSLAKLLISPVAKIPGPWLTKVSSLPLKYHEFIPGRRMYIHRLHQQYGPIVRLSPNEVSFASLEAIREIYASGGSGYNKTEFYDMFRQFGMKTMFSTLDKRTHSQRKRELADSYAMSNILREPHVSTIRERAEPFVLQGAALARSVDVYVFLHCYALDCVTHFMFHPGGLSSLNDAKNFQIMEEMTYHHSLQRNLLQYYLPKLAPYFPSWFKPRRAPKTNAYVQSITAQEHSDSHSLLGRLTQKESSLSHALIAAECKDHMAAGIDTTGDGLCFLMWELSQPDHLHGELCSATPDTPLDKLPYLEAVIKEGLRCAPPIPMSFPRYVPSGGRTIDGTFIPAGTIVSCQPYTLHRLDQDVFPDPDKFNPDRWMNSNGAIERNRLFFAFGTGGRGCTGRNLAMVEMKILLREVYSKYRTTVAADMTGCMDIDDQKNIFETKGSDLQVGVHGQGQLLVDVCEFML</sequence>
<evidence type="ECO:0000256" key="1">
    <source>
        <dbReference type="ARBA" id="ARBA00010617"/>
    </source>
</evidence>
<dbReference type="GO" id="GO:0005506">
    <property type="term" value="F:iron ion binding"/>
    <property type="evidence" value="ECO:0007669"/>
    <property type="project" value="InterPro"/>
</dbReference>
<dbReference type="GO" id="GO:0020037">
    <property type="term" value="F:heme binding"/>
    <property type="evidence" value="ECO:0007669"/>
    <property type="project" value="InterPro"/>
</dbReference>
<feature type="binding site" description="axial binding residue" evidence="4">
    <location>
        <position position="405"/>
    </location>
    <ligand>
        <name>heme</name>
        <dbReference type="ChEBI" id="CHEBI:30413"/>
    </ligand>
    <ligandPart>
        <name>Fe</name>
        <dbReference type="ChEBI" id="CHEBI:18248"/>
    </ligandPart>
</feature>
<dbReference type="RefSeq" id="XP_025430742.1">
    <property type="nucleotide sequence ID" value="XM_025576830.1"/>
</dbReference>
<dbReference type="AlphaFoldDB" id="A0A318ZLS9"/>
<dbReference type="SUPFAM" id="SSF48264">
    <property type="entry name" value="Cytochrome P450"/>
    <property type="match status" value="1"/>
</dbReference>
<keyword evidence="4" id="KW-0349">Heme</keyword>
<dbReference type="PANTHER" id="PTHR24305:SF164">
    <property type="entry name" value="P450, PUTATIVE (EUROFUNG)-RELATED"/>
    <property type="match status" value="1"/>
</dbReference>
<feature type="signal peptide" evidence="5">
    <location>
        <begin position="1"/>
        <end position="16"/>
    </location>
</feature>
<dbReference type="InterPro" id="IPR001128">
    <property type="entry name" value="Cyt_P450"/>
</dbReference>
<evidence type="ECO:0000313" key="6">
    <source>
        <dbReference type="EMBL" id="PYH44760.1"/>
    </source>
</evidence>
<dbReference type="Proteomes" id="UP000248349">
    <property type="component" value="Unassembled WGS sequence"/>
</dbReference>
<keyword evidence="3" id="KW-0503">Monooxygenase</keyword>
<evidence type="ECO:0000256" key="4">
    <source>
        <dbReference type="PIRSR" id="PIRSR602401-1"/>
    </source>
</evidence>
<evidence type="ECO:0000256" key="5">
    <source>
        <dbReference type="SAM" id="SignalP"/>
    </source>
</evidence>
<accession>A0A318ZLS9</accession>
<dbReference type="InterPro" id="IPR050121">
    <property type="entry name" value="Cytochrome_P450_monoxygenase"/>
</dbReference>
<dbReference type="GO" id="GO:0004497">
    <property type="term" value="F:monooxygenase activity"/>
    <property type="evidence" value="ECO:0007669"/>
    <property type="project" value="UniProtKB-KW"/>
</dbReference>
<gene>
    <name evidence="6" type="ORF">BP01DRAFT_374455</name>
</gene>
<keyword evidence="4" id="KW-0479">Metal-binding</keyword>
<comment type="similarity">
    <text evidence="1">Belongs to the cytochrome P450 family.</text>
</comment>
<protein>
    <submittedName>
        <fullName evidence="6">Cytochrome P450</fullName>
    </submittedName>
</protein>
<dbReference type="PANTHER" id="PTHR24305">
    <property type="entry name" value="CYTOCHROME P450"/>
    <property type="match status" value="1"/>
</dbReference>
<feature type="chain" id="PRO_5016234381" evidence="5">
    <location>
        <begin position="17"/>
        <end position="473"/>
    </location>
</feature>
<keyword evidence="4" id="KW-0408">Iron</keyword>
<dbReference type="GeneID" id="37078059"/>
<evidence type="ECO:0000313" key="7">
    <source>
        <dbReference type="Proteomes" id="UP000248349"/>
    </source>
</evidence>
<proteinExistence type="inferred from homology"/>
<dbReference type="InterPro" id="IPR002401">
    <property type="entry name" value="Cyt_P450_E_grp-I"/>
</dbReference>
<reference evidence="6 7" key="1">
    <citation type="submission" date="2016-12" db="EMBL/GenBank/DDBJ databases">
        <title>The genomes of Aspergillus section Nigri reveals drivers in fungal speciation.</title>
        <authorList>
            <consortium name="DOE Joint Genome Institute"/>
            <person name="Vesth T.C."/>
            <person name="Nybo J."/>
            <person name="Theobald S."/>
            <person name="Brandl J."/>
            <person name="Frisvad J.C."/>
            <person name="Nielsen K.F."/>
            <person name="Lyhne E.K."/>
            <person name="Kogle M.E."/>
            <person name="Kuo A."/>
            <person name="Riley R."/>
            <person name="Clum A."/>
            <person name="Nolan M."/>
            <person name="Lipzen A."/>
            <person name="Salamov A."/>
            <person name="Henrissat B."/>
            <person name="Wiebenga A."/>
            <person name="De Vries R.P."/>
            <person name="Grigoriev I.V."/>
            <person name="Mortensen U.H."/>
            <person name="Andersen M.R."/>
            <person name="Baker S.E."/>
        </authorList>
    </citation>
    <scope>NUCLEOTIDE SEQUENCE [LARGE SCALE GENOMIC DNA]</scope>
    <source>
        <strain evidence="6 7">JOP 1030-1</strain>
    </source>
</reference>
<dbReference type="CDD" id="cd11059">
    <property type="entry name" value="CYP_fungal"/>
    <property type="match status" value="1"/>
</dbReference>
<comment type="cofactor">
    <cofactor evidence="4">
        <name>heme</name>
        <dbReference type="ChEBI" id="CHEBI:30413"/>
    </cofactor>
</comment>
<name>A0A318ZLS9_9EURO</name>
<organism evidence="6 7">
    <name type="scientific">Aspergillus saccharolyticus JOP 1030-1</name>
    <dbReference type="NCBI Taxonomy" id="1450539"/>
    <lineage>
        <taxon>Eukaryota</taxon>
        <taxon>Fungi</taxon>
        <taxon>Dikarya</taxon>
        <taxon>Ascomycota</taxon>
        <taxon>Pezizomycotina</taxon>
        <taxon>Eurotiomycetes</taxon>
        <taxon>Eurotiomycetidae</taxon>
        <taxon>Eurotiales</taxon>
        <taxon>Aspergillaceae</taxon>
        <taxon>Aspergillus</taxon>
        <taxon>Aspergillus subgen. Circumdati</taxon>
    </lineage>
</organism>
<keyword evidence="7" id="KW-1185">Reference proteome</keyword>
<dbReference type="STRING" id="1450539.A0A318ZLS9"/>
<dbReference type="OrthoDB" id="1470350at2759"/>
<dbReference type="PRINTS" id="PR00463">
    <property type="entry name" value="EP450I"/>
</dbReference>
<keyword evidence="5" id="KW-0732">Signal</keyword>
<keyword evidence="2" id="KW-0560">Oxidoreductase</keyword>
<evidence type="ECO:0000256" key="2">
    <source>
        <dbReference type="ARBA" id="ARBA00023002"/>
    </source>
</evidence>
<evidence type="ECO:0000256" key="3">
    <source>
        <dbReference type="ARBA" id="ARBA00023033"/>
    </source>
</evidence>
<dbReference type="PRINTS" id="PR00385">
    <property type="entry name" value="P450"/>
</dbReference>
<dbReference type="GO" id="GO:0016705">
    <property type="term" value="F:oxidoreductase activity, acting on paired donors, with incorporation or reduction of molecular oxygen"/>
    <property type="evidence" value="ECO:0007669"/>
    <property type="project" value="InterPro"/>
</dbReference>
<dbReference type="Pfam" id="PF00067">
    <property type="entry name" value="p450"/>
    <property type="match status" value="1"/>
</dbReference>